<organism evidence="2 3">
    <name type="scientific">Hypsizygus marmoreus</name>
    <name type="common">White beech mushroom</name>
    <name type="synonym">Agaricus marmoreus</name>
    <dbReference type="NCBI Taxonomy" id="39966"/>
    <lineage>
        <taxon>Eukaryota</taxon>
        <taxon>Fungi</taxon>
        <taxon>Dikarya</taxon>
        <taxon>Basidiomycota</taxon>
        <taxon>Agaricomycotina</taxon>
        <taxon>Agaricomycetes</taxon>
        <taxon>Agaricomycetidae</taxon>
        <taxon>Agaricales</taxon>
        <taxon>Tricholomatineae</taxon>
        <taxon>Lyophyllaceae</taxon>
        <taxon>Hypsizygus</taxon>
    </lineage>
</organism>
<dbReference type="OrthoDB" id="9985428at2759"/>
<gene>
    <name evidence="2" type="ORF">Hypma_013341</name>
</gene>
<reference evidence="2" key="1">
    <citation type="submission" date="2018-04" db="EMBL/GenBank/DDBJ databases">
        <title>Whole genome sequencing of Hypsizygus marmoreus.</title>
        <authorList>
            <person name="Choi I.-G."/>
            <person name="Min B."/>
            <person name="Kim J.-G."/>
            <person name="Kim S."/>
            <person name="Oh Y.-L."/>
            <person name="Kong W.-S."/>
            <person name="Park H."/>
            <person name="Jeong J."/>
            <person name="Song E.-S."/>
        </authorList>
    </citation>
    <scope>NUCLEOTIDE SEQUENCE [LARGE SCALE GENOMIC DNA]</scope>
    <source>
        <strain evidence="2">51987-8</strain>
    </source>
</reference>
<proteinExistence type="predicted"/>
<name>A0A369JEQ1_HYPMA</name>
<accession>A0A369JEQ1</accession>
<dbReference type="InterPro" id="IPR019261">
    <property type="entry name" value="PARG_cat_microbial"/>
</dbReference>
<feature type="domain" description="Microbial-type PARG catalytic" evidence="1">
    <location>
        <begin position="40"/>
        <end position="149"/>
    </location>
</feature>
<sequence>MSPKAQLAKADRSHLARKTVSQTIPTVLKASARARAGLQSTQLLRDEDIHSSVSSSGTVPRPPIIRVIAQDTLQAAHDLLTSSSAKSGDRIAVLSMASELRPGGGFLSGANSQEESLCMRTTLYASLHEHFYRLPELGCVYTPDACVFRGRYGSAAGATVTDINPPTAWWFVNIISCAAVRGPDVDENDRYVNPGQRDLMREKIKRVLRVARMKGCRRLVLGAFGCGAFGNPSGEVAELFKRVLLGRGRKDDEFAGCFDEVVFAIKGGKQATFERFHAVLQTLG</sequence>
<dbReference type="NCBIfam" id="TIGR02452">
    <property type="entry name" value="TIGR02452 family protein"/>
    <property type="match status" value="1"/>
</dbReference>
<dbReference type="SUPFAM" id="SSF52949">
    <property type="entry name" value="Macro domain-like"/>
    <property type="match status" value="1"/>
</dbReference>
<dbReference type="Pfam" id="PF10021">
    <property type="entry name" value="PARG_cat_microb"/>
    <property type="match status" value="1"/>
</dbReference>
<protein>
    <recommendedName>
        <fullName evidence="1">Microbial-type PARG catalytic domain-containing protein</fullName>
    </recommendedName>
</protein>
<dbReference type="PANTHER" id="PTHR35596:SF1">
    <property type="entry name" value="MICROBIAL-TYPE PARG CATALYTIC DOMAIN-CONTAINING PROTEIN"/>
    <property type="match status" value="1"/>
</dbReference>
<keyword evidence="3" id="KW-1185">Reference proteome</keyword>
<dbReference type="PIRSF" id="PIRSF014899">
    <property type="entry name" value="UCP014899"/>
    <property type="match status" value="1"/>
</dbReference>
<dbReference type="Gene3D" id="3.40.220.10">
    <property type="entry name" value="Leucine Aminopeptidase, subunit E, domain 1"/>
    <property type="match status" value="1"/>
</dbReference>
<evidence type="ECO:0000313" key="3">
    <source>
        <dbReference type="Proteomes" id="UP000076154"/>
    </source>
</evidence>
<dbReference type="InParanoid" id="A0A369JEQ1"/>
<dbReference type="InterPro" id="IPR012664">
    <property type="entry name" value="CHP02452"/>
</dbReference>
<evidence type="ECO:0000259" key="1">
    <source>
        <dbReference type="Pfam" id="PF10021"/>
    </source>
</evidence>
<dbReference type="EMBL" id="LUEZ02000077">
    <property type="protein sequence ID" value="RDB19680.1"/>
    <property type="molecule type" value="Genomic_DNA"/>
</dbReference>
<dbReference type="InterPro" id="IPR043472">
    <property type="entry name" value="Macro_dom-like"/>
</dbReference>
<evidence type="ECO:0000313" key="2">
    <source>
        <dbReference type="EMBL" id="RDB19680.1"/>
    </source>
</evidence>
<dbReference type="STRING" id="39966.A0A369JEQ1"/>
<comment type="caution">
    <text evidence="2">The sequence shown here is derived from an EMBL/GenBank/DDBJ whole genome shotgun (WGS) entry which is preliminary data.</text>
</comment>
<dbReference type="AlphaFoldDB" id="A0A369JEQ1"/>
<dbReference type="Proteomes" id="UP000076154">
    <property type="component" value="Unassembled WGS sequence"/>
</dbReference>
<dbReference type="PANTHER" id="PTHR35596">
    <property type="entry name" value="DUF2263 DOMAIN-CONTAINING PROTEIN"/>
    <property type="match status" value="1"/>
</dbReference>